<evidence type="ECO:0000256" key="1">
    <source>
        <dbReference type="ARBA" id="ARBA00005361"/>
    </source>
</evidence>
<proteinExistence type="inferred from homology"/>
<dbReference type="AlphaFoldDB" id="A0AAJ7L4F3"/>
<dbReference type="Proteomes" id="UP000694867">
    <property type="component" value="Unplaced"/>
</dbReference>
<dbReference type="CDD" id="cd21459">
    <property type="entry name" value="DLC-like_TCTEX1D2"/>
    <property type="match status" value="1"/>
</dbReference>
<dbReference type="InterPro" id="IPR005334">
    <property type="entry name" value="Tctex-1-like"/>
</dbReference>
<name>A0AAJ7L4F3_9ACAR</name>
<organism evidence="3 4">
    <name type="scientific">Galendromus occidentalis</name>
    <name type="common">western predatory mite</name>
    <dbReference type="NCBI Taxonomy" id="34638"/>
    <lineage>
        <taxon>Eukaryota</taxon>
        <taxon>Metazoa</taxon>
        <taxon>Ecdysozoa</taxon>
        <taxon>Arthropoda</taxon>
        <taxon>Chelicerata</taxon>
        <taxon>Arachnida</taxon>
        <taxon>Acari</taxon>
        <taxon>Parasitiformes</taxon>
        <taxon>Mesostigmata</taxon>
        <taxon>Gamasina</taxon>
        <taxon>Phytoseioidea</taxon>
        <taxon>Phytoseiidae</taxon>
        <taxon>Typhlodrominae</taxon>
        <taxon>Galendromus</taxon>
    </lineage>
</organism>
<dbReference type="InterPro" id="IPR038586">
    <property type="entry name" value="Tctex-1-like_sf"/>
</dbReference>
<keyword evidence="2" id="KW-1133">Transmembrane helix</keyword>
<dbReference type="GO" id="GO:0045505">
    <property type="term" value="F:dynein intermediate chain binding"/>
    <property type="evidence" value="ECO:0007669"/>
    <property type="project" value="TreeGrafter"/>
</dbReference>
<sequence length="246" mass="27664">MVPQDLGFEEQYARLLCHHQDYYHRLQHRKEKANKVATIRQHYYPEGGWGWVVVCCGLAVHILIEGVAFAFGQLLAPAKHKWKNTPDLHIGTKLLFVESPLRAMSAKFNLRPSLDLRFKPDEAKSLMKEVVNPLLDTVEVYDGSAVSKLAQRISEDVVGQLKLRTDRLKEEEALRPTTAASLRSVTDSGGGQYKFICHTVLVENRGAGIRVAYGQQWDVDSDGAASYFYSTGALQCVCTVLALFYY</sequence>
<feature type="transmembrane region" description="Helical" evidence="2">
    <location>
        <begin position="49"/>
        <end position="71"/>
    </location>
</feature>
<dbReference type="GO" id="GO:0005868">
    <property type="term" value="C:cytoplasmic dynein complex"/>
    <property type="evidence" value="ECO:0007669"/>
    <property type="project" value="TreeGrafter"/>
</dbReference>
<dbReference type="RefSeq" id="XP_018493808.2">
    <property type="nucleotide sequence ID" value="XM_018638292.2"/>
</dbReference>
<comment type="similarity">
    <text evidence="1">Belongs to the dynein light chain Tctex-type family.</text>
</comment>
<gene>
    <name evidence="4" type="primary">LOC108863752</name>
</gene>
<evidence type="ECO:0000313" key="3">
    <source>
        <dbReference type="Proteomes" id="UP000694867"/>
    </source>
</evidence>
<protein>
    <submittedName>
        <fullName evidence="4">Uncharacterized protein LOC108863752</fullName>
    </submittedName>
</protein>
<keyword evidence="2" id="KW-0472">Membrane</keyword>
<dbReference type="GO" id="GO:0005737">
    <property type="term" value="C:cytoplasm"/>
    <property type="evidence" value="ECO:0007669"/>
    <property type="project" value="TreeGrafter"/>
</dbReference>
<dbReference type="PANTHER" id="PTHR21255">
    <property type="entry name" value="T-COMPLEX-ASSOCIATED-TESTIS-EXPRESSED 1/ DYNEIN LIGHT CHAIN"/>
    <property type="match status" value="1"/>
</dbReference>
<accession>A0AAJ7L4F3</accession>
<evidence type="ECO:0000256" key="2">
    <source>
        <dbReference type="SAM" id="Phobius"/>
    </source>
</evidence>
<evidence type="ECO:0000313" key="4">
    <source>
        <dbReference type="RefSeq" id="XP_018493808.2"/>
    </source>
</evidence>
<dbReference type="GeneID" id="108863752"/>
<keyword evidence="3" id="KW-1185">Reference proteome</keyword>
<dbReference type="Gene3D" id="3.30.1140.40">
    <property type="entry name" value="Tctex-1"/>
    <property type="match status" value="1"/>
</dbReference>
<keyword evidence="2" id="KW-0812">Transmembrane</keyword>
<dbReference type="KEGG" id="goe:108863752"/>
<reference evidence="4" key="1">
    <citation type="submission" date="2025-08" db="UniProtKB">
        <authorList>
            <consortium name="RefSeq"/>
        </authorList>
    </citation>
    <scope>IDENTIFICATION</scope>
</reference>
<dbReference type="Pfam" id="PF03645">
    <property type="entry name" value="Tctex-1"/>
    <property type="match status" value="1"/>
</dbReference>
<dbReference type="GO" id="GO:0007018">
    <property type="term" value="P:microtubule-based movement"/>
    <property type="evidence" value="ECO:0007669"/>
    <property type="project" value="TreeGrafter"/>
</dbReference>